<evidence type="ECO:0000313" key="2">
    <source>
        <dbReference type="EMBL" id="OSK92695.1"/>
    </source>
</evidence>
<feature type="compositionally biased region" description="Low complexity" evidence="1">
    <location>
        <begin position="392"/>
        <end position="406"/>
    </location>
</feature>
<dbReference type="InterPro" id="IPR047749">
    <property type="entry name" value="STY4528-like"/>
</dbReference>
<proteinExistence type="predicted"/>
<evidence type="ECO:0000313" key="3">
    <source>
        <dbReference type="Proteomes" id="UP000193942"/>
    </source>
</evidence>
<name>A0A1X3IXA2_ECOLX</name>
<comment type="caution">
    <text evidence="2">The sequence shown here is derived from an EMBL/GenBank/DDBJ whole genome shotgun (WGS) entry which is preliminary data.</text>
</comment>
<protein>
    <submittedName>
        <fullName evidence="2">Uncharacterized protein</fullName>
    </submittedName>
</protein>
<feature type="region of interest" description="Disordered" evidence="1">
    <location>
        <begin position="229"/>
        <end position="301"/>
    </location>
</feature>
<organism evidence="2 3">
    <name type="scientific">Escherichia coli TA447</name>
    <dbReference type="NCBI Taxonomy" id="656447"/>
    <lineage>
        <taxon>Bacteria</taxon>
        <taxon>Pseudomonadati</taxon>
        <taxon>Pseudomonadota</taxon>
        <taxon>Gammaproteobacteria</taxon>
        <taxon>Enterobacterales</taxon>
        <taxon>Enterobacteriaceae</taxon>
        <taxon>Escherichia</taxon>
    </lineage>
</organism>
<dbReference type="NCBIfam" id="NF040582">
    <property type="entry name" value="STY4528_fam"/>
    <property type="match status" value="1"/>
</dbReference>
<dbReference type="Proteomes" id="UP000193942">
    <property type="component" value="Unassembled WGS sequence"/>
</dbReference>
<dbReference type="AlphaFoldDB" id="A0A1X3IXA2"/>
<evidence type="ECO:0000256" key="1">
    <source>
        <dbReference type="SAM" id="MobiDB-lite"/>
    </source>
</evidence>
<gene>
    <name evidence="2" type="ORF">ECXG_01206</name>
</gene>
<accession>A0A1X3IXA2</accession>
<dbReference type="EMBL" id="ADIZ01000031">
    <property type="protein sequence ID" value="OSK92695.1"/>
    <property type="molecule type" value="Genomic_DNA"/>
</dbReference>
<sequence>MFSLHPAGCSNKHFCTGLKTAILSPLNEVIMALPAESLIAYTLEKMKHRMATGVRKEEGRIRSGLLFTGNVHDAIPRRLLLDTRLSPLDKMAWMMIRLHAQNNEGAIFPSYDELQLQLASPGKGKASRETVSRVLLMLRITGWLSLCKRVRDDKGRVRGNIYAQHDEPLTFCDAEAMDPRYLDIVAEACMSRNRTISQTARDILGEIKNDPGMRHYHSHISQLEARIGSAQTPGQMAARQRVTEGRMQPGSETEPVVRTLSSVPEKPGSVSEPGKKMGQKRQSSDSEPSEKSAGYHRVREPNHYVRNITHSVIKNTYVLPASLTGQIREEDAIMLTSQLQALPEALAQGVLESLSGMLGSQSLQNPVGWLLAVLKRAREGNFYPPKQKQRVAASATRAGAGGRSTSQPVVTRKRTEPISAERLSGIVAGLRASLRNRSAMRVR</sequence>
<feature type="region of interest" description="Disordered" evidence="1">
    <location>
        <begin position="384"/>
        <end position="415"/>
    </location>
</feature>
<reference evidence="2 3" key="1">
    <citation type="submission" date="2010-04" db="EMBL/GenBank/DDBJ databases">
        <title>The Genome Sequence of Escherichia coli TA447.</title>
        <authorList>
            <consortium name="The Broad Institute Genome Sequencing Platform"/>
            <consortium name="The Broad Institute Genome Sequencing Center for Infectious Disease"/>
            <person name="Feldgarden M."/>
            <person name="Gordon D.M."/>
            <person name="Johnson J.R."/>
            <person name="Johnston B.D."/>
            <person name="Young S."/>
            <person name="Zeng Q."/>
            <person name="Koehrsen M."/>
            <person name="Alvarado L."/>
            <person name="Berlin A.M."/>
            <person name="Borenstein D."/>
            <person name="Chapman S.B."/>
            <person name="Chen Z."/>
            <person name="Engels R."/>
            <person name="Freedman E."/>
            <person name="Gellesch M."/>
            <person name="Goldberg J."/>
            <person name="Griggs A."/>
            <person name="Gujja S."/>
            <person name="Heilman E.R."/>
            <person name="Heiman D.I."/>
            <person name="Hepburn T.A."/>
            <person name="Howarth C."/>
            <person name="Jen D."/>
            <person name="Larson L."/>
            <person name="Mehta T."/>
            <person name="Park D."/>
            <person name="Pearson M."/>
            <person name="Richards J."/>
            <person name="Roberts A."/>
            <person name="Saif S."/>
            <person name="Shea T.D."/>
            <person name="Shenoy N."/>
            <person name="Sisk P."/>
            <person name="Stolte C."/>
            <person name="Sykes S.N."/>
            <person name="Walk T."/>
            <person name="White J."/>
            <person name="Yandava C."/>
            <person name="Haas B."/>
            <person name="Henn M.R."/>
            <person name="Nusbaum C."/>
            <person name="Birren B."/>
        </authorList>
    </citation>
    <scope>NUCLEOTIDE SEQUENCE [LARGE SCALE GENOMIC DNA]</scope>
    <source>
        <strain evidence="2 3">TA447</strain>
    </source>
</reference>